<comment type="similarity">
    <text evidence="1">Belongs to the disease resistance NB-LRR family.</text>
</comment>
<dbReference type="Pfam" id="PF00931">
    <property type="entry name" value="NB-ARC"/>
    <property type="match status" value="1"/>
</dbReference>
<evidence type="ECO:0000313" key="11">
    <source>
        <dbReference type="EMBL" id="RVW67023.1"/>
    </source>
</evidence>
<feature type="domain" description="Disease resistance protein winged helix" evidence="9">
    <location>
        <begin position="451"/>
        <end position="518"/>
    </location>
</feature>
<dbReference type="InterPro" id="IPR055414">
    <property type="entry name" value="LRR_R13L4/SHOC2-like"/>
</dbReference>
<dbReference type="SUPFAM" id="SSF52058">
    <property type="entry name" value="L domain-like"/>
    <property type="match status" value="1"/>
</dbReference>
<gene>
    <name evidence="11" type="primary">VvCHDp000210_74</name>
    <name evidence="11" type="ORF">CK203_066113</name>
</gene>
<evidence type="ECO:0000256" key="1">
    <source>
        <dbReference type="ARBA" id="ARBA00008894"/>
    </source>
</evidence>
<dbReference type="PRINTS" id="PR00364">
    <property type="entry name" value="DISEASERSIST"/>
</dbReference>
<dbReference type="Gene3D" id="1.10.8.430">
    <property type="entry name" value="Helical domain of apoptotic protease-activating factors"/>
    <property type="match status" value="1"/>
</dbReference>
<dbReference type="FunFam" id="3.40.50.300:FF:001091">
    <property type="entry name" value="Probable disease resistance protein At1g61300"/>
    <property type="match status" value="1"/>
</dbReference>
<evidence type="ECO:0000259" key="8">
    <source>
        <dbReference type="Pfam" id="PF00931"/>
    </source>
</evidence>
<proteinExistence type="inferred from homology"/>
<dbReference type="Pfam" id="PF23559">
    <property type="entry name" value="WHD_DRP"/>
    <property type="match status" value="1"/>
</dbReference>
<dbReference type="InterPro" id="IPR032675">
    <property type="entry name" value="LRR_dom_sf"/>
</dbReference>
<feature type="domain" description="NB-ARC" evidence="8">
    <location>
        <begin position="201"/>
        <end position="363"/>
    </location>
</feature>
<dbReference type="InterPro" id="IPR050905">
    <property type="entry name" value="Plant_NBS-LRR"/>
</dbReference>
<organism evidence="11 12">
    <name type="scientific">Vitis vinifera</name>
    <name type="common">Grape</name>
    <dbReference type="NCBI Taxonomy" id="29760"/>
    <lineage>
        <taxon>Eukaryota</taxon>
        <taxon>Viridiplantae</taxon>
        <taxon>Streptophyta</taxon>
        <taxon>Embryophyta</taxon>
        <taxon>Tracheophyta</taxon>
        <taxon>Spermatophyta</taxon>
        <taxon>Magnoliopsida</taxon>
        <taxon>eudicotyledons</taxon>
        <taxon>Gunneridae</taxon>
        <taxon>Pentapetalae</taxon>
        <taxon>rosids</taxon>
        <taxon>Vitales</taxon>
        <taxon>Vitaceae</taxon>
        <taxon>Viteae</taxon>
        <taxon>Vitis</taxon>
    </lineage>
</organism>
<dbReference type="EMBL" id="QGNW01000608">
    <property type="protein sequence ID" value="RVW67023.1"/>
    <property type="molecule type" value="Genomic_DNA"/>
</dbReference>
<dbReference type="Proteomes" id="UP000288805">
    <property type="component" value="Unassembled WGS sequence"/>
</dbReference>
<dbReference type="PANTHER" id="PTHR33463:SF202">
    <property type="entry name" value="NB-ARC DOMAIN-CONTAINING PROTEIN"/>
    <property type="match status" value="1"/>
</dbReference>
<dbReference type="AlphaFoldDB" id="A0A438G491"/>
<evidence type="ECO:0000256" key="6">
    <source>
        <dbReference type="ARBA" id="ARBA00022840"/>
    </source>
</evidence>
<dbReference type="GO" id="GO:0006952">
    <property type="term" value="P:defense response"/>
    <property type="evidence" value="ECO:0007669"/>
    <property type="project" value="UniProtKB-KW"/>
</dbReference>
<keyword evidence="2" id="KW-0433">Leucine-rich repeat</keyword>
<dbReference type="GO" id="GO:0005524">
    <property type="term" value="F:ATP binding"/>
    <property type="evidence" value="ECO:0007669"/>
    <property type="project" value="UniProtKB-KW"/>
</dbReference>
<evidence type="ECO:0000256" key="7">
    <source>
        <dbReference type="SAM" id="MobiDB-lite"/>
    </source>
</evidence>
<dbReference type="PANTHER" id="PTHR33463">
    <property type="entry name" value="NB-ARC DOMAIN-CONTAINING PROTEIN-RELATED"/>
    <property type="match status" value="1"/>
</dbReference>
<dbReference type="Gene3D" id="1.10.10.10">
    <property type="entry name" value="Winged helix-like DNA-binding domain superfamily/Winged helix DNA-binding domain"/>
    <property type="match status" value="1"/>
</dbReference>
<evidence type="ECO:0000256" key="4">
    <source>
        <dbReference type="ARBA" id="ARBA00022741"/>
    </source>
</evidence>
<dbReference type="InterPro" id="IPR036388">
    <property type="entry name" value="WH-like_DNA-bd_sf"/>
</dbReference>
<dbReference type="Pfam" id="PF23598">
    <property type="entry name" value="LRR_14"/>
    <property type="match status" value="1"/>
</dbReference>
<protein>
    <submittedName>
        <fullName evidence="11">Disease resistance protein</fullName>
    </submittedName>
</protein>
<evidence type="ECO:0000256" key="2">
    <source>
        <dbReference type="ARBA" id="ARBA00022614"/>
    </source>
</evidence>
<dbReference type="FunFam" id="1.10.10.10:FF:000322">
    <property type="entry name" value="Probable disease resistance protein At1g63360"/>
    <property type="match status" value="1"/>
</dbReference>
<evidence type="ECO:0000259" key="10">
    <source>
        <dbReference type="Pfam" id="PF23598"/>
    </source>
</evidence>
<dbReference type="InterPro" id="IPR002182">
    <property type="entry name" value="NB-ARC"/>
</dbReference>
<keyword evidence="4" id="KW-0547">Nucleotide-binding</keyword>
<name>A0A438G491_VITVI</name>
<dbReference type="Gene3D" id="3.80.10.10">
    <property type="entry name" value="Ribonuclease Inhibitor"/>
    <property type="match status" value="2"/>
</dbReference>
<keyword evidence="3" id="KW-0677">Repeat</keyword>
<evidence type="ECO:0000256" key="5">
    <source>
        <dbReference type="ARBA" id="ARBA00022821"/>
    </source>
</evidence>
<keyword evidence="6" id="KW-0067">ATP-binding</keyword>
<feature type="domain" description="Disease resistance R13L4/SHOC-2-like LRR" evidence="10">
    <location>
        <begin position="594"/>
        <end position="885"/>
    </location>
</feature>
<dbReference type="InterPro" id="IPR027417">
    <property type="entry name" value="P-loop_NTPase"/>
</dbReference>
<evidence type="ECO:0000256" key="3">
    <source>
        <dbReference type="ARBA" id="ARBA00022737"/>
    </source>
</evidence>
<accession>A0A438G491</accession>
<sequence>MEFVTAVLGTLIADACPRLCGYVYSKIRNSFRFQLNFNDLENHMNLLTELRSQVENELDESVWTTQVRGWLLEVQGIEGEVNSMNGSIAARKQNCCGGILNRCMRGGELAERLKKVQRIHNVGMSMVAENRRGRPAENIPELMTEDQTTEVEHIPGPSVEDQATAVGHILRPSIEYQTTAVEHIPAPSIEDQTTASLILAKLMNLLNDDEVGRIGVWGMGGVGKTTLVKNLNNKLRNDSSTQPFGIVIWITVSKQLDLARIQTQIAHRVDMGVNINESTESVASKLHQRLEQQNKFLLILDDVWEEIALDALGVPRPEVHGGCKIILTTRFFDVCRDMKTDAVLKMDVLNDVEAWELFCQNAGKVATLEHIKPLAKEVARECGGLPLAIIVMGTSMREKKMVELWKDALSELQNSVPYNIKGIEDKVYKPLKWSYDSLGNNIKSCFLYCSLYPEDFSIEIRELVQCWLAEGLIDKQKNYDDIHNRGAAVVEYLKDCCLLENGHLKDTVKMHDVIRDVAIWIATSVEVKYKSLVRSGISLSQISEGELSRSVRRVSFMFNRIKELPDGVPLCSKASTLLLQDNLLLQSVPQGFLIAFQALKVLNMGGTQIRRLPDSICLLHQLEALLLRDCSHLQEMPPLDGLQKLLVLDCCATRIKELPKGMERLSNLRELNLSCTQYLERVQAGVMSELSGLEVLDMTDSSYRWSLKGRAEKGKAVFEELGCLEKLISVSIGLNGIPFPVKKHTWIQKLKRSQFLMGPTDCEIDKTTEFNERLVIFISLNYLSEEWDILWWLTNATSLALISCLGLDKMVETLAMKSVRCFGCLKSLTISHAQITFGPEEAWGAPNDLLPNMEELKLKHVHELKSISELVARLGLKLSKLRVLKVFDCYSLDYLFSCIDFSQTPNLENLEEIGLSCLYLDDLFVYGSRQTSVPSPVAPNLRRIYLDGVQNLKTLGRPKELWQNLETLVASECKSLKKLPLNSQSAELHIELLGADRSEGSNINKDFKRTWQWQPFCDRRLDTACYWCFTLHCSYIYLGANIMAAKIGSNGRQQSRKQFSMKEEVTGSTNKPGRKCLQRDSSSWA</sequence>
<keyword evidence="5" id="KW-0611">Plant defense</keyword>
<dbReference type="InterPro" id="IPR042197">
    <property type="entry name" value="Apaf_helical"/>
</dbReference>
<dbReference type="GO" id="GO:0043531">
    <property type="term" value="F:ADP binding"/>
    <property type="evidence" value="ECO:0007669"/>
    <property type="project" value="InterPro"/>
</dbReference>
<evidence type="ECO:0000313" key="12">
    <source>
        <dbReference type="Proteomes" id="UP000288805"/>
    </source>
</evidence>
<reference evidence="11 12" key="1">
    <citation type="journal article" date="2018" name="PLoS Genet.">
        <title>Population sequencing reveals clonal diversity and ancestral inbreeding in the grapevine cultivar Chardonnay.</title>
        <authorList>
            <person name="Roach M.J."/>
            <person name="Johnson D.L."/>
            <person name="Bohlmann J."/>
            <person name="van Vuuren H.J."/>
            <person name="Jones S.J."/>
            <person name="Pretorius I.S."/>
            <person name="Schmidt S.A."/>
            <person name="Borneman A.R."/>
        </authorList>
    </citation>
    <scope>NUCLEOTIDE SEQUENCE [LARGE SCALE GENOMIC DNA]</scope>
    <source>
        <strain evidence="12">cv. Chardonnay</strain>
        <tissue evidence="11">Leaf</tissue>
    </source>
</reference>
<feature type="region of interest" description="Disordered" evidence="7">
    <location>
        <begin position="1055"/>
        <end position="1085"/>
    </location>
</feature>
<dbReference type="SUPFAM" id="SSF52540">
    <property type="entry name" value="P-loop containing nucleoside triphosphate hydrolases"/>
    <property type="match status" value="1"/>
</dbReference>
<dbReference type="InterPro" id="IPR058922">
    <property type="entry name" value="WHD_DRP"/>
</dbReference>
<dbReference type="FunFam" id="1.10.8.430:FF:000003">
    <property type="entry name" value="Probable disease resistance protein At5g66910"/>
    <property type="match status" value="1"/>
</dbReference>
<evidence type="ECO:0000259" key="9">
    <source>
        <dbReference type="Pfam" id="PF23559"/>
    </source>
</evidence>
<comment type="caution">
    <text evidence="11">The sequence shown here is derived from an EMBL/GenBank/DDBJ whole genome shotgun (WGS) entry which is preliminary data.</text>
</comment>
<dbReference type="Gene3D" id="3.40.50.300">
    <property type="entry name" value="P-loop containing nucleotide triphosphate hydrolases"/>
    <property type="match status" value="1"/>
</dbReference>